<accession>X6P817</accession>
<evidence type="ECO:0000256" key="2">
    <source>
        <dbReference type="ARBA" id="ARBA00005264"/>
    </source>
</evidence>
<keyword evidence="3" id="KW-0853">WD repeat</keyword>
<evidence type="ECO:0000256" key="5">
    <source>
        <dbReference type="ARBA" id="ARBA00023242"/>
    </source>
</evidence>
<dbReference type="AlphaFoldDB" id="X6P817"/>
<feature type="compositionally biased region" description="Basic and acidic residues" evidence="6">
    <location>
        <begin position="410"/>
        <end position="424"/>
    </location>
</feature>
<dbReference type="SUPFAM" id="SSF50978">
    <property type="entry name" value="WD40 repeat-like"/>
    <property type="match status" value="1"/>
</dbReference>
<comment type="similarity">
    <text evidence="2">Belongs to the WD repeat NOL10/ENP2 family.</text>
</comment>
<dbReference type="EMBL" id="ASPP01002727">
    <property type="protein sequence ID" value="ETO34258.1"/>
    <property type="molecule type" value="Genomic_DNA"/>
</dbReference>
<dbReference type="Pfam" id="PF08159">
    <property type="entry name" value="NUC153"/>
    <property type="match status" value="1"/>
</dbReference>
<evidence type="ECO:0000259" key="8">
    <source>
        <dbReference type="Pfam" id="PF23097"/>
    </source>
</evidence>
<evidence type="ECO:0000259" key="9">
    <source>
        <dbReference type="Pfam" id="PF23098"/>
    </source>
</evidence>
<dbReference type="Pfam" id="PF23097">
    <property type="entry name" value="NOL10_2nd"/>
    <property type="match status" value="1"/>
</dbReference>
<dbReference type="PANTHER" id="PTHR14927:SF0">
    <property type="entry name" value="NUCLEOLAR PROTEIN 10"/>
    <property type="match status" value="1"/>
</dbReference>
<evidence type="ECO:0000313" key="10">
    <source>
        <dbReference type="EMBL" id="ETO34258.1"/>
    </source>
</evidence>
<comment type="subcellular location">
    <subcellularLocation>
        <location evidence="1">Nucleus</location>
        <location evidence="1">Nucleolus</location>
    </subcellularLocation>
</comment>
<dbReference type="GO" id="GO:0032040">
    <property type="term" value="C:small-subunit processome"/>
    <property type="evidence" value="ECO:0007669"/>
    <property type="project" value="TreeGrafter"/>
</dbReference>
<evidence type="ECO:0000256" key="6">
    <source>
        <dbReference type="SAM" id="MobiDB-lite"/>
    </source>
</evidence>
<evidence type="ECO:0000256" key="1">
    <source>
        <dbReference type="ARBA" id="ARBA00004604"/>
    </source>
</evidence>
<feature type="region of interest" description="Disordered" evidence="6">
    <location>
        <begin position="403"/>
        <end position="424"/>
    </location>
</feature>
<feature type="domain" description="Nucleolar protein 10-like second" evidence="8">
    <location>
        <begin position="220"/>
        <end position="268"/>
    </location>
</feature>
<dbReference type="SMART" id="SM00320">
    <property type="entry name" value="WD40"/>
    <property type="match status" value="3"/>
</dbReference>
<sequence>MCELYTGTIKNLVLRCNLEQGRYFAPYETSIEHISSVDIDKTHLLLGFGGHNGLFECWDPRDRRRVGIIDLYDSAPDLIPTPDITKLKFGDDGLSLAVGTSGGHVLMYDLRRNKPLYTLNHRNKIGIKDIHFHNHSDKVISCDAKTIRFWNKYSGRDTSDIITTTYPFVCLFLNIGVIFVAQEQHRIGAYYVPSLGVAPKWCPFLDNMTEELEENKSRAIYTDYKFVPREEIEALGLEHIIGTNLLKPYMHGFFMDTRLYRRVRALVNPDAYETFLKEKTKEKISQERSNRIVIEGKPPAVNSSYFKHLLSKQAEYRPKDKKGDIPVEMNTLTDPRFNDMFKNKDYEIDMENDIYLKYHPEIKYALHEWAGDNLNEQDEDLKRYMQSERQLLGKFMLPQLLEEQDENDENGEKQDQEKSEWEEIRKNTQNAYKYKDAIEDQAKKDEVYDMNKFAEDYGSDNDETEMRTLQLEGDED</sequence>
<dbReference type="Proteomes" id="UP000023152">
    <property type="component" value="Unassembled WGS sequence"/>
</dbReference>
<protein>
    <submittedName>
        <fullName evidence="10">Nucleolar protein 10</fullName>
    </submittedName>
</protein>
<dbReference type="Pfam" id="PF23098">
    <property type="entry name" value="Beta-prop_NOL10_N"/>
    <property type="match status" value="1"/>
</dbReference>
<keyword evidence="11" id="KW-1185">Reference proteome</keyword>
<dbReference type="OrthoDB" id="273340at2759"/>
<dbReference type="GO" id="GO:0030686">
    <property type="term" value="C:90S preribosome"/>
    <property type="evidence" value="ECO:0007669"/>
    <property type="project" value="TreeGrafter"/>
</dbReference>
<comment type="caution">
    <text evidence="10">The sequence shown here is derived from an EMBL/GenBank/DDBJ whole genome shotgun (WGS) entry which is preliminary data.</text>
</comment>
<name>X6P817_RETFI</name>
<feature type="region of interest" description="Disordered" evidence="6">
    <location>
        <begin position="454"/>
        <end position="476"/>
    </location>
</feature>
<dbReference type="InterPro" id="IPR036322">
    <property type="entry name" value="WD40_repeat_dom_sf"/>
</dbReference>
<feature type="domain" description="Nucleolar protein 10-like N-terminal" evidence="9">
    <location>
        <begin position="3"/>
        <end position="216"/>
    </location>
</feature>
<feature type="non-terminal residue" evidence="10">
    <location>
        <position position="476"/>
    </location>
</feature>
<keyword evidence="5" id="KW-0539">Nucleus</keyword>
<dbReference type="GO" id="GO:0000462">
    <property type="term" value="P:maturation of SSU-rRNA from tricistronic rRNA transcript (SSU-rRNA, 5.8S rRNA, LSU-rRNA)"/>
    <property type="evidence" value="ECO:0007669"/>
    <property type="project" value="TreeGrafter"/>
</dbReference>
<evidence type="ECO:0000259" key="7">
    <source>
        <dbReference type="Pfam" id="PF08159"/>
    </source>
</evidence>
<dbReference type="InterPro" id="IPR056551">
    <property type="entry name" value="Beta-prop_NOL10_N"/>
</dbReference>
<feature type="domain" description="NUC153" evidence="7">
    <location>
        <begin position="334"/>
        <end position="360"/>
    </location>
</feature>
<gene>
    <name evidence="10" type="ORF">RFI_02838</name>
</gene>
<dbReference type="InterPro" id="IPR001680">
    <property type="entry name" value="WD40_rpt"/>
</dbReference>
<dbReference type="InterPro" id="IPR056550">
    <property type="entry name" value="NOL10_2nd"/>
</dbReference>
<evidence type="ECO:0000313" key="11">
    <source>
        <dbReference type="Proteomes" id="UP000023152"/>
    </source>
</evidence>
<reference evidence="10 11" key="1">
    <citation type="journal article" date="2013" name="Curr. Biol.">
        <title>The Genome of the Foraminiferan Reticulomyxa filosa.</title>
        <authorList>
            <person name="Glockner G."/>
            <person name="Hulsmann N."/>
            <person name="Schleicher M."/>
            <person name="Noegel A.A."/>
            <person name="Eichinger L."/>
            <person name="Gallinger C."/>
            <person name="Pawlowski J."/>
            <person name="Sierra R."/>
            <person name="Euteneuer U."/>
            <person name="Pillet L."/>
            <person name="Moustafa A."/>
            <person name="Platzer M."/>
            <person name="Groth M."/>
            <person name="Szafranski K."/>
            <person name="Schliwa M."/>
        </authorList>
    </citation>
    <scope>NUCLEOTIDE SEQUENCE [LARGE SCALE GENOMIC DNA]</scope>
</reference>
<dbReference type="PANTHER" id="PTHR14927">
    <property type="entry name" value="NUCLEOLAR PROTEIN 10"/>
    <property type="match status" value="1"/>
</dbReference>
<keyword evidence="4" id="KW-0677">Repeat</keyword>
<proteinExistence type="inferred from homology"/>
<dbReference type="InterPro" id="IPR040382">
    <property type="entry name" value="NOL10/Enp2"/>
</dbReference>
<organism evidence="10 11">
    <name type="scientific">Reticulomyxa filosa</name>
    <dbReference type="NCBI Taxonomy" id="46433"/>
    <lineage>
        <taxon>Eukaryota</taxon>
        <taxon>Sar</taxon>
        <taxon>Rhizaria</taxon>
        <taxon>Retaria</taxon>
        <taxon>Foraminifera</taxon>
        <taxon>Monothalamids</taxon>
        <taxon>Reticulomyxidae</taxon>
        <taxon>Reticulomyxa</taxon>
    </lineage>
</organism>
<dbReference type="InterPro" id="IPR012580">
    <property type="entry name" value="NUC153"/>
</dbReference>
<evidence type="ECO:0000256" key="4">
    <source>
        <dbReference type="ARBA" id="ARBA00022737"/>
    </source>
</evidence>
<dbReference type="Gene3D" id="2.130.10.10">
    <property type="entry name" value="YVTN repeat-like/Quinoprotein amine dehydrogenase"/>
    <property type="match status" value="1"/>
</dbReference>
<dbReference type="InterPro" id="IPR015943">
    <property type="entry name" value="WD40/YVTN_repeat-like_dom_sf"/>
</dbReference>
<evidence type="ECO:0000256" key="3">
    <source>
        <dbReference type="ARBA" id="ARBA00022574"/>
    </source>
</evidence>